<keyword evidence="2" id="KW-1185">Reference proteome</keyword>
<evidence type="ECO:0000313" key="1">
    <source>
        <dbReference type="EMBL" id="AIM63303.1"/>
    </source>
</evidence>
<evidence type="ECO:0008006" key="3">
    <source>
        <dbReference type="Google" id="ProtNLM"/>
    </source>
</evidence>
<gene>
    <name evidence="1" type="ORF">WS74_1052</name>
</gene>
<dbReference type="EMBL" id="CP009223">
    <property type="protein sequence ID" value="AIM63303.1"/>
    <property type="molecule type" value="Genomic_DNA"/>
</dbReference>
<accession>A0A075U061</accession>
<dbReference type="Proteomes" id="UP000029079">
    <property type="component" value="Chromosome"/>
</dbReference>
<reference evidence="1 2" key="1">
    <citation type="journal article" date="2014" name="Genome Announc.">
        <title>Complete Genome Sequences of Fish Pathogenic Weissella ceti Strains WS74 and WS105.</title>
        <authorList>
            <person name="Figueiredo H.C."/>
            <person name="Leal C.A."/>
            <person name="Dorella F.A."/>
            <person name="Carvalho A.F."/>
            <person name="Soares S.C."/>
            <person name="Pereira F.L."/>
            <person name="Azevedo V.A."/>
        </authorList>
    </citation>
    <scope>NUCLEOTIDE SEQUENCE [LARGE SCALE GENOMIC DNA]</scope>
    <source>
        <strain evidence="1 2">WS74</strain>
    </source>
</reference>
<name>A0A075U061_9LACO</name>
<sequence length="224" mass="26052">MQIFKCLETTINFDGGFLLSTDVLKKYNINRKLGNMEIENLLTVKNQSELLTWLADHAESETVCWVTVSIKPETDKLQYLDAVEAALCYGWVDSTKKKLSDTQTVQRLSPRSKRSNWTELNKERVRRLEKLGLMTDAGRKVLPEMDVQAFQINDDIWTAITADDEVYQNYTALPELYTRIRIDTIQSVSDTPEVYTKRLKKFISALHENKMIGQWHDNGRLWEQ</sequence>
<dbReference type="KEGG" id="wce:WS08_0986"/>
<protein>
    <recommendedName>
        <fullName evidence="3">Thymidylate synthase</fullName>
    </recommendedName>
</protein>
<dbReference type="KEGG" id="wct:WS74_1052"/>
<evidence type="ECO:0000313" key="2">
    <source>
        <dbReference type="Proteomes" id="UP000029079"/>
    </source>
</evidence>
<dbReference type="AlphaFoldDB" id="A0A075U061"/>
<organism evidence="1 2">
    <name type="scientific">Weissella ceti</name>
    <dbReference type="NCBI Taxonomy" id="759620"/>
    <lineage>
        <taxon>Bacteria</taxon>
        <taxon>Bacillati</taxon>
        <taxon>Bacillota</taxon>
        <taxon>Bacilli</taxon>
        <taxon>Lactobacillales</taxon>
        <taxon>Lactobacillaceae</taxon>
        <taxon>Weissella</taxon>
    </lineage>
</organism>
<dbReference type="KEGG" id="wci:WS105_1048"/>
<reference evidence="2" key="2">
    <citation type="submission" date="2014-08" db="EMBL/GenBank/DDBJ databases">
        <title>Complete genome of Weissella ceti strain WS74 isolated from diseased rainbow trout in Brazil.</title>
        <authorList>
            <person name="Figueiredo H.C.P."/>
            <person name="Leal C.A.G."/>
            <person name="Pereira F.L."/>
            <person name="Soares S.C."/>
            <person name="Dorella F.A."/>
            <person name="Carvalho A.F."/>
            <person name="Azevedo V.A.C."/>
        </authorList>
    </citation>
    <scope>NUCLEOTIDE SEQUENCE [LARGE SCALE GENOMIC DNA]</scope>
    <source>
        <strain evidence="2">WS74</strain>
    </source>
</reference>
<proteinExistence type="predicted"/>
<dbReference type="STRING" id="759620.WS105_1048"/>